<feature type="coiled-coil region" evidence="2">
    <location>
        <begin position="169"/>
        <end position="196"/>
    </location>
</feature>
<dbReference type="Gene3D" id="2.40.30.170">
    <property type="match status" value="1"/>
</dbReference>
<proteinExistence type="inferred from homology"/>
<dbReference type="Gene3D" id="1.10.287.470">
    <property type="entry name" value="Helix hairpin bin"/>
    <property type="match status" value="1"/>
</dbReference>
<dbReference type="AlphaFoldDB" id="A0A1B7XE04"/>
<feature type="region of interest" description="Disordered" evidence="3">
    <location>
        <begin position="389"/>
        <end position="422"/>
    </location>
</feature>
<keyword evidence="6" id="KW-1185">Reference proteome</keyword>
<evidence type="ECO:0000256" key="1">
    <source>
        <dbReference type="ARBA" id="ARBA00009477"/>
    </source>
</evidence>
<protein>
    <submittedName>
        <fullName evidence="5">Uncharacterized protein</fullName>
    </submittedName>
</protein>
<keyword evidence="2" id="KW-0175">Coiled coil</keyword>
<sequence length="422" mass="45615">MQTHSSSRKKIFINGGIFILTLLIGVGGYKYFMTSKPKVTKKAPVQKVTTVAVTHISKENVPVEIQGTGTVIAAQKVELKPDVSGTVAWISPQFAAGGIIKQGDVILRIDTSDYEIALRKSVSALDSAQAELMLEEGQQRVAKESVRLLDANKSSGKYSTELALRKPQLMKAQAALDKAKADVEQAELNLSRCTLRAPFDIMVQTTGVNLGSRVTASTTLATLVGIEEYWVETALPVDRLEYLGLSRTGVKATIVRQGGTSKWKGEVLRLTGTLTESTRLARVVVAIKDPRGLESSDFSMPLMLGDYVDVTIQGKTLESVYRIPRDLVRNDDEVWVYKNGALKVNRLNIVWKSNDAVYASNGVSESDAVIRSYLSNAYSGMSLALEGDTTPNVAGEPVKNNSSGQNNKSGKNAAKSNVASAE</sequence>
<name>A0A1B7XE04_9BACT</name>
<keyword evidence="4" id="KW-0812">Transmembrane</keyword>
<evidence type="ECO:0000256" key="4">
    <source>
        <dbReference type="SAM" id="Phobius"/>
    </source>
</evidence>
<dbReference type="SUPFAM" id="SSF111369">
    <property type="entry name" value="HlyD-like secretion proteins"/>
    <property type="match status" value="1"/>
</dbReference>
<accession>A0A1B7XE04</accession>
<dbReference type="EMBL" id="JXMS01000010">
    <property type="protein sequence ID" value="OBQ52389.1"/>
    <property type="molecule type" value="Genomic_DNA"/>
</dbReference>
<dbReference type="RefSeq" id="WP_066854120.1">
    <property type="nucleotide sequence ID" value="NZ_JXMS01000010.1"/>
</dbReference>
<dbReference type="Gene3D" id="2.40.50.100">
    <property type="match status" value="1"/>
</dbReference>
<dbReference type="STRING" id="1560234.SP90_07365"/>
<evidence type="ECO:0000256" key="3">
    <source>
        <dbReference type="SAM" id="MobiDB-lite"/>
    </source>
</evidence>
<feature type="compositionally biased region" description="Low complexity" evidence="3">
    <location>
        <begin position="399"/>
        <end position="422"/>
    </location>
</feature>
<keyword evidence="4" id="KW-1133">Transmembrane helix</keyword>
<evidence type="ECO:0000256" key="2">
    <source>
        <dbReference type="SAM" id="Coils"/>
    </source>
</evidence>
<evidence type="ECO:0000313" key="6">
    <source>
        <dbReference type="Proteomes" id="UP000091979"/>
    </source>
</evidence>
<dbReference type="InterPro" id="IPR006143">
    <property type="entry name" value="RND_pump_MFP"/>
</dbReference>
<dbReference type="GO" id="GO:0015562">
    <property type="term" value="F:efflux transmembrane transporter activity"/>
    <property type="evidence" value="ECO:0007669"/>
    <property type="project" value="TreeGrafter"/>
</dbReference>
<dbReference type="PANTHER" id="PTHR30469">
    <property type="entry name" value="MULTIDRUG RESISTANCE PROTEIN MDTA"/>
    <property type="match status" value="1"/>
</dbReference>
<dbReference type="NCBIfam" id="TIGR01730">
    <property type="entry name" value="RND_mfp"/>
    <property type="match status" value="1"/>
</dbReference>
<comment type="similarity">
    <text evidence="1">Belongs to the membrane fusion protein (MFP) (TC 8.A.1) family.</text>
</comment>
<reference evidence="5 6" key="1">
    <citation type="submission" date="2015-01" db="EMBL/GenBank/DDBJ databases">
        <title>Desulfovibrio sp. JC271 draft genome sequence.</title>
        <authorList>
            <person name="Shivani Y."/>
            <person name="Subhash Y."/>
            <person name="Sasikala C."/>
            <person name="Ramana C.V."/>
        </authorList>
    </citation>
    <scope>NUCLEOTIDE SEQUENCE [LARGE SCALE GENOMIC DNA]</scope>
    <source>
        <strain evidence="5 6">JC271</strain>
    </source>
</reference>
<dbReference type="GO" id="GO:1990281">
    <property type="term" value="C:efflux pump complex"/>
    <property type="evidence" value="ECO:0007669"/>
    <property type="project" value="TreeGrafter"/>
</dbReference>
<evidence type="ECO:0000313" key="5">
    <source>
        <dbReference type="EMBL" id="OBQ52389.1"/>
    </source>
</evidence>
<feature type="transmembrane region" description="Helical" evidence="4">
    <location>
        <begin position="12"/>
        <end position="32"/>
    </location>
</feature>
<dbReference type="PATRIC" id="fig|1560234.3.peg.290"/>
<gene>
    <name evidence="5" type="ORF">SP90_07365</name>
</gene>
<dbReference type="OrthoDB" id="9806939at2"/>
<dbReference type="Proteomes" id="UP000091979">
    <property type="component" value="Unassembled WGS sequence"/>
</dbReference>
<organism evidence="5 6">
    <name type="scientific">Halodesulfovibrio spirochaetisodalis</name>
    <dbReference type="NCBI Taxonomy" id="1560234"/>
    <lineage>
        <taxon>Bacteria</taxon>
        <taxon>Pseudomonadati</taxon>
        <taxon>Thermodesulfobacteriota</taxon>
        <taxon>Desulfovibrionia</taxon>
        <taxon>Desulfovibrionales</taxon>
        <taxon>Desulfovibrionaceae</taxon>
        <taxon>Halodesulfovibrio</taxon>
    </lineage>
</organism>
<comment type="caution">
    <text evidence="5">The sequence shown here is derived from an EMBL/GenBank/DDBJ whole genome shotgun (WGS) entry which is preliminary data.</text>
</comment>
<dbReference type="PANTHER" id="PTHR30469:SF12">
    <property type="entry name" value="MULTIDRUG RESISTANCE PROTEIN MDTA"/>
    <property type="match status" value="1"/>
</dbReference>
<keyword evidence="4" id="KW-0472">Membrane</keyword>